<dbReference type="PANTHER" id="PTHR47338">
    <property type="entry name" value="ZN(II)2CYS6 TRANSCRIPTION FACTOR (EUROFUNG)-RELATED"/>
    <property type="match status" value="1"/>
</dbReference>
<dbReference type="GO" id="GO:0005634">
    <property type="term" value="C:nucleus"/>
    <property type="evidence" value="ECO:0007669"/>
    <property type="project" value="UniProtKB-SubCell"/>
</dbReference>
<comment type="caution">
    <text evidence="8">The sequence shown here is derived from an EMBL/GenBank/DDBJ whole genome shotgun (WGS) entry which is preliminary data.</text>
</comment>
<comment type="subcellular location">
    <subcellularLocation>
        <location evidence="1">Nucleus</location>
    </subcellularLocation>
</comment>
<keyword evidence="4" id="KW-0804">Transcription</keyword>
<dbReference type="GO" id="GO:0008270">
    <property type="term" value="F:zinc ion binding"/>
    <property type="evidence" value="ECO:0007669"/>
    <property type="project" value="InterPro"/>
</dbReference>
<evidence type="ECO:0000313" key="9">
    <source>
        <dbReference type="Proteomes" id="UP001221142"/>
    </source>
</evidence>
<dbReference type="Pfam" id="PF04082">
    <property type="entry name" value="Fungal_trans"/>
    <property type="match status" value="1"/>
</dbReference>
<dbReference type="GO" id="GO:0006351">
    <property type="term" value="P:DNA-templated transcription"/>
    <property type="evidence" value="ECO:0007669"/>
    <property type="project" value="InterPro"/>
</dbReference>
<dbReference type="Gene3D" id="4.10.240.10">
    <property type="entry name" value="Zn(2)-C6 fungal-type DNA-binding domain"/>
    <property type="match status" value="1"/>
</dbReference>
<dbReference type="AlphaFoldDB" id="A0AAD7B6L4"/>
<feature type="region of interest" description="Disordered" evidence="6">
    <location>
        <begin position="55"/>
        <end position="88"/>
    </location>
</feature>
<evidence type="ECO:0000256" key="3">
    <source>
        <dbReference type="ARBA" id="ARBA00023015"/>
    </source>
</evidence>
<feature type="compositionally biased region" description="Pro residues" evidence="6">
    <location>
        <begin position="74"/>
        <end position="88"/>
    </location>
</feature>
<sequence>MTFLFQRCDSVRPICGPCSRAQRFEDCEYGDAEGSNVQNLEDQISRLQIRIRDLERPVSNRPHGGGVPLQDPYRPQPGPSSMPPPPPPTFAQVLRFALEVFLPQATHLGFFLNQKRFRDTCKRLVSAPSTSNPDLPPALLNTILLWAAVLAPTSHLASHGQEASFLADALKQSGSPILSSMSTHRHKVIYALQVEVLLCQYFLYRGRLVEAQYHLSLAVSKVVVGGLSSIRSSMPASATGGAQILQPRDSIEEAEHIIGFWTVYSLDKIWSVVLNFPSNFAERVEIDTPWPLEMEEYERNQFPQHILQHRGSSALAILAKSASLLSSAKIMTDQWRENLPASARTALCQRIAALNNRIRKFRDSLPTPTALAAAGCPPTLKPSIILAHTTAHASTIQLNRPFAMGANANAQSMELCLRACRSIFWVVRALGVQDEYRGGANGNVTPYINPILGPLWLSTTQILGAEITKLRKVPQAAAVAADLSSACEEIVACMQVIAQGGCGFMRECSSSRYLEKG</sequence>
<dbReference type="Proteomes" id="UP001221142">
    <property type="component" value="Unassembled WGS sequence"/>
</dbReference>
<dbReference type="GO" id="GO:0000981">
    <property type="term" value="F:DNA-binding transcription factor activity, RNA polymerase II-specific"/>
    <property type="evidence" value="ECO:0007669"/>
    <property type="project" value="InterPro"/>
</dbReference>
<gene>
    <name evidence="8" type="ORF">FB45DRAFT_1118939</name>
</gene>
<name>A0AAD7B6L4_9AGAR</name>
<keyword evidence="5" id="KW-0539">Nucleus</keyword>
<evidence type="ECO:0000256" key="6">
    <source>
        <dbReference type="SAM" id="MobiDB-lite"/>
    </source>
</evidence>
<evidence type="ECO:0000313" key="8">
    <source>
        <dbReference type="EMBL" id="KAJ7611705.1"/>
    </source>
</evidence>
<dbReference type="InterPro" id="IPR036864">
    <property type="entry name" value="Zn2-C6_fun-type_DNA-bd_sf"/>
</dbReference>
<dbReference type="InterPro" id="IPR050815">
    <property type="entry name" value="TF_fung"/>
</dbReference>
<proteinExistence type="predicted"/>
<dbReference type="SMART" id="SM00906">
    <property type="entry name" value="Fungal_trans"/>
    <property type="match status" value="1"/>
</dbReference>
<evidence type="ECO:0000256" key="2">
    <source>
        <dbReference type="ARBA" id="ARBA00022723"/>
    </source>
</evidence>
<keyword evidence="9" id="KW-1185">Reference proteome</keyword>
<keyword evidence="3" id="KW-0805">Transcription regulation</keyword>
<evidence type="ECO:0000259" key="7">
    <source>
        <dbReference type="SMART" id="SM00906"/>
    </source>
</evidence>
<dbReference type="PANTHER" id="PTHR47338:SF29">
    <property type="entry name" value="ZN(2)-C6 FUNGAL-TYPE DOMAIN-CONTAINING PROTEIN"/>
    <property type="match status" value="1"/>
</dbReference>
<organism evidence="8 9">
    <name type="scientific">Roridomyces roridus</name>
    <dbReference type="NCBI Taxonomy" id="1738132"/>
    <lineage>
        <taxon>Eukaryota</taxon>
        <taxon>Fungi</taxon>
        <taxon>Dikarya</taxon>
        <taxon>Basidiomycota</taxon>
        <taxon>Agaricomycotina</taxon>
        <taxon>Agaricomycetes</taxon>
        <taxon>Agaricomycetidae</taxon>
        <taxon>Agaricales</taxon>
        <taxon>Marasmiineae</taxon>
        <taxon>Mycenaceae</taxon>
        <taxon>Roridomyces</taxon>
    </lineage>
</organism>
<evidence type="ECO:0000256" key="4">
    <source>
        <dbReference type="ARBA" id="ARBA00023163"/>
    </source>
</evidence>
<dbReference type="InterPro" id="IPR007219">
    <property type="entry name" value="XnlR_reg_dom"/>
</dbReference>
<accession>A0AAD7B6L4</accession>
<dbReference type="EMBL" id="JARKIF010000032">
    <property type="protein sequence ID" value="KAJ7611705.1"/>
    <property type="molecule type" value="Genomic_DNA"/>
</dbReference>
<evidence type="ECO:0000256" key="5">
    <source>
        <dbReference type="ARBA" id="ARBA00023242"/>
    </source>
</evidence>
<keyword evidence="2" id="KW-0479">Metal-binding</keyword>
<dbReference type="GO" id="GO:0003677">
    <property type="term" value="F:DNA binding"/>
    <property type="evidence" value="ECO:0007669"/>
    <property type="project" value="InterPro"/>
</dbReference>
<feature type="domain" description="Xylanolytic transcriptional activator regulatory" evidence="7">
    <location>
        <begin position="211"/>
        <end position="297"/>
    </location>
</feature>
<protein>
    <recommendedName>
        <fullName evidence="7">Xylanolytic transcriptional activator regulatory domain-containing protein</fullName>
    </recommendedName>
</protein>
<evidence type="ECO:0000256" key="1">
    <source>
        <dbReference type="ARBA" id="ARBA00004123"/>
    </source>
</evidence>
<reference evidence="8" key="1">
    <citation type="submission" date="2023-03" db="EMBL/GenBank/DDBJ databases">
        <title>Massive genome expansion in bonnet fungi (Mycena s.s.) driven by repeated elements and novel gene families across ecological guilds.</title>
        <authorList>
            <consortium name="Lawrence Berkeley National Laboratory"/>
            <person name="Harder C.B."/>
            <person name="Miyauchi S."/>
            <person name="Viragh M."/>
            <person name="Kuo A."/>
            <person name="Thoen E."/>
            <person name="Andreopoulos B."/>
            <person name="Lu D."/>
            <person name="Skrede I."/>
            <person name="Drula E."/>
            <person name="Henrissat B."/>
            <person name="Morin E."/>
            <person name="Kohler A."/>
            <person name="Barry K."/>
            <person name="LaButti K."/>
            <person name="Morin E."/>
            <person name="Salamov A."/>
            <person name="Lipzen A."/>
            <person name="Mereny Z."/>
            <person name="Hegedus B."/>
            <person name="Baldrian P."/>
            <person name="Stursova M."/>
            <person name="Weitz H."/>
            <person name="Taylor A."/>
            <person name="Grigoriev I.V."/>
            <person name="Nagy L.G."/>
            <person name="Martin F."/>
            <person name="Kauserud H."/>
        </authorList>
    </citation>
    <scope>NUCLEOTIDE SEQUENCE</scope>
    <source>
        <strain evidence="8">9284</strain>
    </source>
</reference>
<dbReference type="CDD" id="cd12148">
    <property type="entry name" value="fungal_TF_MHR"/>
    <property type="match status" value="1"/>
</dbReference>